<evidence type="ECO:0000256" key="2">
    <source>
        <dbReference type="ARBA" id="ARBA00022553"/>
    </source>
</evidence>
<dbReference type="PANTHER" id="PTHR10972:SF205">
    <property type="entry name" value="OXYSTEROL-BINDING PROTEIN 1"/>
    <property type="match status" value="1"/>
</dbReference>
<proteinExistence type="inferred from homology"/>
<dbReference type="AlphaFoldDB" id="A0A8C9GIX4"/>
<dbReference type="Proteomes" id="UP000694416">
    <property type="component" value="Unplaced"/>
</dbReference>
<keyword evidence="4" id="KW-1185">Reference proteome</keyword>
<dbReference type="Ensembl" id="ENSPTET00000008439.1">
    <property type="protein sequence ID" value="ENSPTEP00000005483.1"/>
    <property type="gene ID" value="ENSPTEG00000006353.1"/>
</dbReference>
<evidence type="ECO:0008006" key="5">
    <source>
        <dbReference type="Google" id="ProtNLM"/>
    </source>
</evidence>
<dbReference type="PANTHER" id="PTHR10972">
    <property type="entry name" value="OXYSTEROL-BINDING PROTEIN-RELATED"/>
    <property type="match status" value="1"/>
</dbReference>
<evidence type="ECO:0000256" key="1">
    <source>
        <dbReference type="ARBA" id="ARBA00008842"/>
    </source>
</evidence>
<dbReference type="Ensembl" id="ENSPTET00000008371.1">
    <property type="protein sequence ID" value="ENSPTEP00000005439.1"/>
    <property type="gene ID" value="ENSPTEG00000006296.1"/>
</dbReference>
<dbReference type="GO" id="GO:0032934">
    <property type="term" value="F:sterol binding"/>
    <property type="evidence" value="ECO:0007669"/>
    <property type="project" value="TreeGrafter"/>
</dbReference>
<organism evidence="3 4">
    <name type="scientific">Piliocolobus tephrosceles</name>
    <name type="common">Ugandan red Colobus</name>
    <dbReference type="NCBI Taxonomy" id="591936"/>
    <lineage>
        <taxon>Eukaryota</taxon>
        <taxon>Metazoa</taxon>
        <taxon>Chordata</taxon>
        <taxon>Craniata</taxon>
        <taxon>Vertebrata</taxon>
        <taxon>Euteleostomi</taxon>
        <taxon>Mammalia</taxon>
        <taxon>Eutheria</taxon>
        <taxon>Euarchontoglires</taxon>
        <taxon>Primates</taxon>
        <taxon>Haplorrhini</taxon>
        <taxon>Catarrhini</taxon>
        <taxon>Cercopithecidae</taxon>
        <taxon>Colobinae</taxon>
        <taxon>Piliocolobus</taxon>
    </lineage>
</organism>
<dbReference type="InterPro" id="IPR037239">
    <property type="entry name" value="OSBP_sf"/>
</dbReference>
<name>A0A8C9GIX4_9PRIM</name>
<dbReference type="GO" id="GO:0016020">
    <property type="term" value="C:membrane"/>
    <property type="evidence" value="ECO:0007669"/>
    <property type="project" value="TreeGrafter"/>
</dbReference>
<comment type="similarity">
    <text evidence="1">Belongs to the OSBP family.</text>
</comment>
<dbReference type="SUPFAM" id="SSF144000">
    <property type="entry name" value="Oxysterol-binding protein-like"/>
    <property type="match status" value="1"/>
</dbReference>
<keyword evidence="2" id="KW-0597">Phosphoprotein</keyword>
<accession>A0A8C9GIX4</accession>
<dbReference type="Gene3D" id="2.40.160.120">
    <property type="match status" value="1"/>
</dbReference>
<dbReference type="GO" id="GO:0005829">
    <property type="term" value="C:cytosol"/>
    <property type="evidence" value="ECO:0007669"/>
    <property type="project" value="TreeGrafter"/>
</dbReference>
<evidence type="ECO:0000313" key="3">
    <source>
        <dbReference type="Ensembl" id="ENSPTEP00000005439.1"/>
    </source>
</evidence>
<dbReference type="InterPro" id="IPR000648">
    <property type="entry name" value="Oxysterol-bd"/>
</dbReference>
<reference evidence="3" key="1">
    <citation type="submission" date="2025-05" db="UniProtKB">
        <authorList>
            <consortium name="Ensembl"/>
        </authorList>
    </citation>
    <scope>IDENTIFICATION</scope>
</reference>
<evidence type="ECO:0000313" key="4">
    <source>
        <dbReference type="Proteomes" id="UP000694416"/>
    </source>
</evidence>
<sequence length="211" mass="24483">VSNDESYVNVVDTYNSNNYSGDEMLITLCNKKNIKCIPLHNIDIYKDDKIKRRKKLPSPRTEIKISLWSLLKDCIGKDLSRITMPIYLNEPSSFLQRLSEDFQYIYLLKYASNEMNSLSRLAFVTVFTISPFASVIGRTYKAFNPLLGETYELTHRKFNFIAEQVVHHPPITAYHCHNEYMENFASIIVNVRITGTSVEVTIPELIWLFIT</sequence>
<protein>
    <recommendedName>
        <fullName evidence="5">Oxysterol-binding protein</fullName>
    </recommendedName>
</protein>
<dbReference type="Pfam" id="PF01237">
    <property type="entry name" value="Oxysterol_BP"/>
    <property type="match status" value="1"/>
</dbReference>